<dbReference type="Proteomes" id="UP000634668">
    <property type="component" value="Unassembled WGS sequence"/>
</dbReference>
<evidence type="ECO:0000313" key="2">
    <source>
        <dbReference type="Proteomes" id="UP000634668"/>
    </source>
</evidence>
<reference evidence="1" key="1">
    <citation type="journal article" date="2014" name="Int. J. Syst. Evol. Microbiol.">
        <title>Complete genome sequence of Corynebacterium casei LMG S-19264T (=DSM 44701T), isolated from a smear-ripened cheese.</title>
        <authorList>
            <consortium name="US DOE Joint Genome Institute (JGI-PGF)"/>
            <person name="Walter F."/>
            <person name="Albersmeier A."/>
            <person name="Kalinowski J."/>
            <person name="Ruckert C."/>
        </authorList>
    </citation>
    <scope>NUCLEOTIDE SEQUENCE</scope>
    <source>
        <strain evidence="1">KCTC 12113</strain>
    </source>
</reference>
<sequence>MFYIRTYLLIIGLCILQGCKEKNELRALSWGVDPGIPKAQIKDNELIIENNDLNVVWELKDKVVHLKKITNKYDSSRVNLEAITLFSIETADGKKLDNSDFKLRGALSIKDIVATDSLPTKALRYKGKSVEGDFISKDGDLAIKWSAQLREGSNYVKQHIELRSLSKNIAIRKVTFFDGKLPGAIYAGSVLGSPITYKNFFFGMEHPIAHSKALMARSIGSVTQKNIDVSEIINGPGEYMVAVEHGGGSDDFNINKISLLKGGEVISERSQLLNGHNGSSMYSLMLKEYDNQSTYNIKVDLVNREKATGTLHLFKKVDGILNFYVNREDVLVPGESISEWSVIGVAPNGQQRRSFLYYLERERARPYEQFLHYNNWWDITDDGASSFTSEQLIERVTAWNNKFIEPFDIKLDAFVFDDGWDDLDRVWYFDPIKFPDGFAKEANLSSKYNSGIGVWMSPFGGYLENKRRRVESGKREGLETNDMGLSLAGHNYFNRFYERSLDMVTNYNVKYFKYDGFGGSEPKYLPDMEAGAKLISKLRKADPDLYFNITVGSWPSPFWLKFADCTWRGSGDLHNAGQGNGSQKFMTYRDGTLYNNIVRRAPYYPLNSIMTVGIAYANLGHPSRFITENESDFKDMVRSSFASGSSLQELYISHDKMKPEFWPILAEAAKWADDNEEVLVDTHWIGGSPINLEVYGMACWKPGKGILFLRNPSNQTVEYELDLNQIFELPKKYKGTFHLKSPWKEDMDMEELTIDSNLVYKIALKPFEVLVLETL</sequence>
<dbReference type="RefSeq" id="WP_051315752.1">
    <property type="nucleotide sequence ID" value="NZ_BMWP01000045.1"/>
</dbReference>
<dbReference type="EMBL" id="BMWP01000045">
    <property type="protein sequence ID" value="GGW50504.1"/>
    <property type="molecule type" value="Genomic_DNA"/>
</dbReference>
<organism evidence="1 2">
    <name type="scientific">Arenibacter certesii</name>
    <dbReference type="NCBI Taxonomy" id="228955"/>
    <lineage>
        <taxon>Bacteria</taxon>
        <taxon>Pseudomonadati</taxon>
        <taxon>Bacteroidota</taxon>
        <taxon>Flavobacteriia</taxon>
        <taxon>Flavobacteriales</taxon>
        <taxon>Flavobacteriaceae</taxon>
        <taxon>Arenibacter</taxon>
    </lineage>
</organism>
<dbReference type="Gene3D" id="3.20.20.70">
    <property type="entry name" value="Aldolase class I"/>
    <property type="match status" value="1"/>
</dbReference>
<accession>A0A918J6N4</accession>
<dbReference type="InterPro" id="IPR013785">
    <property type="entry name" value="Aldolase_TIM"/>
</dbReference>
<evidence type="ECO:0008006" key="3">
    <source>
        <dbReference type="Google" id="ProtNLM"/>
    </source>
</evidence>
<evidence type="ECO:0000313" key="1">
    <source>
        <dbReference type="EMBL" id="GGW50504.1"/>
    </source>
</evidence>
<gene>
    <name evidence="1" type="ORF">GCM10007383_37890</name>
</gene>
<dbReference type="AlphaFoldDB" id="A0A918J6N4"/>
<dbReference type="SUPFAM" id="SSF51445">
    <property type="entry name" value="(Trans)glycosidases"/>
    <property type="match status" value="1"/>
</dbReference>
<reference evidence="1" key="2">
    <citation type="submission" date="2020-09" db="EMBL/GenBank/DDBJ databases">
        <authorList>
            <person name="Sun Q."/>
            <person name="Kim S."/>
        </authorList>
    </citation>
    <scope>NUCLEOTIDE SEQUENCE</scope>
    <source>
        <strain evidence="1">KCTC 12113</strain>
    </source>
</reference>
<dbReference type="PROSITE" id="PS51257">
    <property type="entry name" value="PROKAR_LIPOPROTEIN"/>
    <property type="match status" value="1"/>
</dbReference>
<protein>
    <recommendedName>
        <fullName evidence="3">Enterotoxin</fullName>
    </recommendedName>
</protein>
<proteinExistence type="predicted"/>
<dbReference type="InterPro" id="IPR017853">
    <property type="entry name" value="GH"/>
</dbReference>
<comment type="caution">
    <text evidence="1">The sequence shown here is derived from an EMBL/GenBank/DDBJ whole genome shotgun (WGS) entry which is preliminary data.</text>
</comment>
<name>A0A918J6N4_9FLAO</name>
<keyword evidence="2" id="KW-1185">Reference proteome</keyword>